<accession>A0A401STI0</accession>
<name>A0A401STI0_CHIPU</name>
<dbReference type="AlphaFoldDB" id="A0A401STI0"/>
<gene>
    <name evidence="2" type="ORF">chiPu_0012169</name>
</gene>
<keyword evidence="3" id="KW-1185">Reference proteome</keyword>
<reference evidence="2 3" key="1">
    <citation type="journal article" date="2018" name="Nat. Ecol. Evol.">
        <title>Shark genomes provide insights into elasmobranch evolution and the origin of vertebrates.</title>
        <authorList>
            <person name="Hara Y"/>
            <person name="Yamaguchi K"/>
            <person name="Onimaru K"/>
            <person name="Kadota M"/>
            <person name="Koyanagi M"/>
            <person name="Keeley SD"/>
            <person name="Tatsumi K"/>
            <person name="Tanaka K"/>
            <person name="Motone F"/>
            <person name="Kageyama Y"/>
            <person name="Nozu R"/>
            <person name="Adachi N"/>
            <person name="Nishimura O"/>
            <person name="Nakagawa R"/>
            <person name="Tanegashima C"/>
            <person name="Kiyatake I"/>
            <person name="Matsumoto R"/>
            <person name="Murakumo K"/>
            <person name="Nishida K"/>
            <person name="Terakita A"/>
            <person name="Kuratani S"/>
            <person name="Sato K"/>
            <person name="Hyodo S Kuraku.S."/>
        </authorList>
    </citation>
    <scope>NUCLEOTIDE SEQUENCE [LARGE SCALE GENOMIC DNA]</scope>
</reference>
<comment type="caution">
    <text evidence="2">The sequence shown here is derived from an EMBL/GenBank/DDBJ whole genome shotgun (WGS) entry which is preliminary data.</text>
</comment>
<organism evidence="2 3">
    <name type="scientific">Chiloscyllium punctatum</name>
    <name type="common">Brownbanded bambooshark</name>
    <name type="synonym">Hemiscyllium punctatum</name>
    <dbReference type="NCBI Taxonomy" id="137246"/>
    <lineage>
        <taxon>Eukaryota</taxon>
        <taxon>Metazoa</taxon>
        <taxon>Chordata</taxon>
        <taxon>Craniata</taxon>
        <taxon>Vertebrata</taxon>
        <taxon>Chondrichthyes</taxon>
        <taxon>Elasmobranchii</taxon>
        <taxon>Galeomorphii</taxon>
        <taxon>Galeoidea</taxon>
        <taxon>Orectolobiformes</taxon>
        <taxon>Hemiscylliidae</taxon>
        <taxon>Chiloscyllium</taxon>
    </lineage>
</organism>
<evidence type="ECO:0000256" key="1">
    <source>
        <dbReference type="SAM" id="MobiDB-lite"/>
    </source>
</evidence>
<evidence type="ECO:0000313" key="2">
    <source>
        <dbReference type="EMBL" id="GCC33699.1"/>
    </source>
</evidence>
<proteinExistence type="predicted"/>
<dbReference type="Proteomes" id="UP000287033">
    <property type="component" value="Unassembled WGS sequence"/>
</dbReference>
<feature type="region of interest" description="Disordered" evidence="1">
    <location>
        <begin position="1"/>
        <end position="38"/>
    </location>
</feature>
<evidence type="ECO:0000313" key="3">
    <source>
        <dbReference type="Proteomes" id="UP000287033"/>
    </source>
</evidence>
<protein>
    <submittedName>
        <fullName evidence="2">Uncharacterized protein</fullName>
    </submittedName>
</protein>
<sequence length="87" mass="9690">MRGEPEYALSITGDKLRRRRLSPPPTNTNPVNARQHGASVVRHQIARERAELQGHRVSVVQGPRIKAGPAVNVRRDPGCRMHGNIIK</sequence>
<dbReference type="EMBL" id="BEZZ01000538">
    <property type="protein sequence ID" value="GCC33699.1"/>
    <property type="molecule type" value="Genomic_DNA"/>
</dbReference>